<dbReference type="SUPFAM" id="SSF52540">
    <property type="entry name" value="P-loop containing nucleoside triphosphate hydrolases"/>
    <property type="match status" value="1"/>
</dbReference>
<evidence type="ECO:0000256" key="7">
    <source>
        <dbReference type="ARBA" id="ARBA00023125"/>
    </source>
</evidence>
<dbReference type="GO" id="GO:0006298">
    <property type="term" value="P:mismatch repair"/>
    <property type="evidence" value="ECO:0007669"/>
    <property type="project" value="InterPro"/>
</dbReference>
<reference evidence="14 15" key="1">
    <citation type="journal article" date="2018" name="PLoS Genet.">
        <title>Repeat elements organise 3D genome structure and mediate transcription in the filamentous fungus Epichloe festucae.</title>
        <authorList>
            <person name="Winter D.J."/>
            <person name="Ganley A.R.D."/>
            <person name="Young C.A."/>
            <person name="Liachko I."/>
            <person name="Schardl C.L."/>
            <person name="Dupont P.Y."/>
            <person name="Berry D."/>
            <person name="Ram A."/>
            <person name="Scott B."/>
            <person name="Cox M.P."/>
        </authorList>
    </citation>
    <scope>NUCLEOTIDE SEQUENCE [LARGE SCALE GENOMIC DNA]</scope>
    <source>
        <strain evidence="14 15">Fl1</strain>
    </source>
</reference>
<evidence type="ECO:0000313" key="14">
    <source>
        <dbReference type="EMBL" id="QPG99089.1"/>
    </source>
</evidence>
<feature type="domain" description="DNA mismatch repair proteins mutS family" evidence="13">
    <location>
        <begin position="594"/>
        <end position="610"/>
    </location>
</feature>
<dbReference type="InterPro" id="IPR027417">
    <property type="entry name" value="P-loop_NTPase"/>
</dbReference>
<keyword evidence="15" id="KW-1185">Reference proteome</keyword>
<dbReference type="GO" id="GO:0005694">
    <property type="term" value="C:chromosome"/>
    <property type="evidence" value="ECO:0007669"/>
    <property type="project" value="UniProtKB-SubCell"/>
</dbReference>
<evidence type="ECO:0000256" key="11">
    <source>
        <dbReference type="ARBA" id="ARBA00077470"/>
    </source>
</evidence>
<dbReference type="GO" id="GO:0051026">
    <property type="term" value="P:chiasma assembly"/>
    <property type="evidence" value="ECO:0007669"/>
    <property type="project" value="UniProtKB-ARBA"/>
</dbReference>
<protein>
    <recommendedName>
        <fullName evidence="10">DNA mismatch repair protein MSH5</fullName>
    </recommendedName>
    <alternativeName>
        <fullName evidence="11">MutS protein homolog 5</fullName>
    </alternativeName>
</protein>
<keyword evidence="4" id="KW-0158">Chromosome</keyword>
<sequence>MENSQRNIQDPGQLATQRNGSQESVTEVLMAIDSRDNSVMGCAFFDDSSEILHVSEDIPRSDLELLDHFAIFAQPTSVLVSSRAPRQVLENPYLMDRVSARTRDRNIRSIKAFSLATHVLCSPQTLQSLQVFPAEPHSHCQSWGMKRAAQPEMESISLYSLLQSLTQTLQGRAKLRTILRNPFSNIRIIESRQQAISLLLDHQNTGILQEMVKVLRKIRNAKIYVDLLRKGVDRSSGGETFAGSVWANIRNFVIHALKLRDQINALTNDPTDFLHNAVSKIQQRSLTSIGEMMNRIIDFKQAEYDVRPAIMVGVDPELDRLRRDYDGLSSFLEKIAQSIIHQVPEWAAKHVKSCIFLPQVGFLIAMERNDDTELSSFQATIDKHDIWEQFFIADGAVHYKNNRMRHLDEQFGDIYCDIADREVEILHHLATRILHYDETLLEASDTCGDVNVVLALALAADKYRWKAPRMTIRNVIQIENGRHPLQELTVPSFIPNDCNLYGEQESGHDAAPGKCHIITGPNQSGKSVYLKQVALIVYLAHIGSFVPADTAIIGVTDQILTRITTIESSNEHESAFAIDLKQLLHAITHMTPRSLLIIDEFGKGTNPDDGTGLLVSLLEQLRSMGEGTPRCLLATHLYEIFDATGLVSARGLQLSRMDVIRNNQFEETAHSIVYLFKLCRGYSADSLGGYCAALNGVPCQVVDRARLLVQLLIHNEDISISCTRLSANEEEKLQLAEEVARRFVEEVFDESTNCPGSKVQHARSSLQKIFATTINRLR</sequence>
<dbReference type="OrthoDB" id="29596at2759"/>
<evidence type="ECO:0000256" key="5">
    <source>
        <dbReference type="ARBA" id="ARBA00022741"/>
    </source>
</evidence>
<keyword evidence="7" id="KW-0238">DNA-binding</keyword>
<evidence type="ECO:0000313" key="15">
    <source>
        <dbReference type="Proteomes" id="UP000594364"/>
    </source>
</evidence>
<comment type="similarity">
    <text evidence="3">Belongs to the DNA mismatch repair MutS family.</text>
</comment>
<dbReference type="InterPro" id="IPR045076">
    <property type="entry name" value="MutS"/>
</dbReference>
<dbReference type="Proteomes" id="UP000594364">
    <property type="component" value="Chromosome 3"/>
</dbReference>
<dbReference type="Pfam" id="PF05192">
    <property type="entry name" value="MutS_III"/>
    <property type="match status" value="1"/>
</dbReference>
<keyword evidence="8" id="KW-0539">Nucleus</keyword>
<feature type="region of interest" description="Disordered" evidence="12">
    <location>
        <begin position="1"/>
        <end position="22"/>
    </location>
</feature>
<dbReference type="GO" id="GO:0140664">
    <property type="term" value="F:ATP-dependent DNA damage sensor activity"/>
    <property type="evidence" value="ECO:0007669"/>
    <property type="project" value="InterPro"/>
</dbReference>
<dbReference type="GO" id="GO:0005524">
    <property type="term" value="F:ATP binding"/>
    <property type="evidence" value="ECO:0007669"/>
    <property type="project" value="UniProtKB-KW"/>
</dbReference>
<dbReference type="PROSITE" id="PS00486">
    <property type="entry name" value="DNA_MISMATCH_REPAIR_2"/>
    <property type="match status" value="1"/>
</dbReference>
<evidence type="ECO:0000256" key="12">
    <source>
        <dbReference type="SAM" id="MobiDB-lite"/>
    </source>
</evidence>
<evidence type="ECO:0000259" key="13">
    <source>
        <dbReference type="PROSITE" id="PS00486"/>
    </source>
</evidence>
<accession>A0A7S9KRE6</accession>
<dbReference type="InterPro" id="IPR036187">
    <property type="entry name" value="DNA_mismatch_repair_MutS_sf"/>
</dbReference>
<evidence type="ECO:0000256" key="6">
    <source>
        <dbReference type="ARBA" id="ARBA00022840"/>
    </source>
</evidence>
<dbReference type="FunFam" id="3.40.50.300:FF:001067">
    <property type="entry name" value="DNA mismatch repair protein MSH5"/>
    <property type="match status" value="1"/>
</dbReference>
<dbReference type="SMART" id="SM00534">
    <property type="entry name" value="MUTSac"/>
    <property type="match status" value="1"/>
</dbReference>
<dbReference type="Pfam" id="PF00488">
    <property type="entry name" value="MutS_V"/>
    <property type="match status" value="1"/>
</dbReference>
<dbReference type="SUPFAM" id="SSF48334">
    <property type="entry name" value="DNA repair protein MutS, domain III"/>
    <property type="match status" value="1"/>
</dbReference>
<dbReference type="EMBL" id="CP031387">
    <property type="protein sequence ID" value="QPG99089.1"/>
    <property type="molecule type" value="Genomic_DNA"/>
</dbReference>
<dbReference type="PIRSF" id="PIRSF005813">
    <property type="entry name" value="MSH2"/>
    <property type="match status" value="1"/>
</dbReference>
<dbReference type="Gene3D" id="1.10.1420.10">
    <property type="match status" value="1"/>
</dbReference>
<name>A0A7S9KRE6_EPIFF</name>
<evidence type="ECO:0000256" key="4">
    <source>
        <dbReference type="ARBA" id="ARBA00022454"/>
    </source>
</evidence>
<comment type="subcellular location">
    <subcellularLocation>
        <location evidence="2">Chromosome</location>
    </subcellularLocation>
    <subcellularLocation>
        <location evidence="1">Nucleus</location>
    </subcellularLocation>
</comment>
<evidence type="ECO:0000256" key="10">
    <source>
        <dbReference type="ARBA" id="ARBA00073549"/>
    </source>
</evidence>
<dbReference type="AlphaFoldDB" id="A0A7S9KRE6"/>
<keyword evidence="9" id="KW-0469">Meiosis</keyword>
<dbReference type="Gene3D" id="3.40.50.300">
    <property type="entry name" value="P-loop containing nucleotide triphosphate hydrolases"/>
    <property type="match status" value="1"/>
</dbReference>
<proteinExistence type="inferred from homology"/>
<dbReference type="PANTHER" id="PTHR11361">
    <property type="entry name" value="DNA MISMATCH REPAIR PROTEIN MUTS FAMILY MEMBER"/>
    <property type="match status" value="1"/>
</dbReference>
<evidence type="ECO:0000256" key="3">
    <source>
        <dbReference type="ARBA" id="ARBA00006271"/>
    </source>
</evidence>
<organism evidence="14 15">
    <name type="scientific">Epichloe festucae (strain Fl1)</name>
    <dbReference type="NCBI Taxonomy" id="877507"/>
    <lineage>
        <taxon>Eukaryota</taxon>
        <taxon>Fungi</taxon>
        <taxon>Dikarya</taxon>
        <taxon>Ascomycota</taxon>
        <taxon>Pezizomycotina</taxon>
        <taxon>Sordariomycetes</taxon>
        <taxon>Hypocreomycetidae</taxon>
        <taxon>Hypocreales</taxon>
        <taxon>Clavicipitaceae</taxon>
        <taxon>Epichloe</taxon>
    </lineage>
</organism>
<dbReference type="InterPro" id="IPR007696">
    <property type="entry name" value="DNA_mismatch_repair_MutS_core"/>
</dbReference>
<keyword evidence="6" id="KW-0067">ATP-binding</keyword>
<evidence type="ECO:0000256" key="1">
    <source>
        <dbReference type="ARBA" id="ARBA00004123"/>
    </source>
</evidence>
<dbReference type="SMART" id="SM00533">
    <property type="entry name" value="MUTSd"/>
    <property type="match status" value="1"/>
</dbReference>
<dbReference type="PANTHER" id="PTHR11361:SF20">
    <property type="entry name" value="MUTS PROTEIN HOMOLOG 5"/>
    <property type="match status" value="1"/>
</dbReference>
<keyword evidence="5" id="KW-0547">Nucleotide-binding</keyword>
<dbReference type="GO" id="GO:0030983">
    <property type="term" value="F:mismatched DNA binding"/>
    <property type="evidence" value="ECO:0007669"/>
    <property type="project" value="InterPro"/>
</dbReference>
<evidence type="ECO:0000256" key="8">
    <source>
        <dbReference type="ARBA" id="ARBA00023242"/>
    </source>
</evidence>
<dbReference type="InterPro" id="IPR000432">
    <property type="entry name" value="DNA_mismatch_repair_MutS_C"/>
</dbReference>
<dbReference type="GO" id="GO:0005634">
    <property type="term" value="C:nucleus"/>
    <property type="evidence" value="ECO:0007669"/>
    <property type="project" value="UniProtKB-SubCell"/>
</dbReference>
<evidence type="ECO:0000256" key="2">
    <source>
        <dbReference type="ARBA" id="ARBA00004286"/>
    </source>
</evidence>
<evidence type="ECO:0000256" key="9">
    <source>
        <dbReference type="ARBA" id="ARBA00023254"/>
    </source>
</evidence>
<gene>
    <name evidence="14" type="ORF">C2857_000828</name>
</gene>
<dbReference type="InterPro" id="IPR011184">
    <property type="entry name" value="DNA_mismatch_repair_Msh2"/>
</dbReference>